<evidence type="ECO:0000313" key="1">
    <source>
        <dbReference type="EMBL" id="KAL2631659.1"/>
    </source>
</evidence>
<sequence length="148" mass="16844">MKVHLEFPSLSLRLVKRYDTSFRSLSLFCRNIYCFSTQLSKLEHLMKAASLSSVSGHKEHRMPMRAQSTLATEFRAAFSQRDAEDEPIISSSGSIRHWPMTVSGSVVAVLLPLQGGPRYRIESEFNDGAEYRRLERKFCKLVKLSGDT</sequence>
<reference evidence="1 2" key="1">
    <citation type="submission" date="2024-09" db="EMBL/GenBank/DDBJ databases">
        <title>Chromosome-scale assembly of Riccia fluitans.</title>
        <authorList>
            <person name="Paukszto L."/>
            <person name="Sawicki J."/>
            <person name="Karawczyk K."/>
            <person name="Piernik-Szablinska J."/>
            <person name="Szczecinska M."/>
            <person name="Mazdziarz M."/>
        </authorList>
    </citation>
    <scope>NUCLEOTIDE SEQUENCE [LARGE SCALE GENOMIC DNA]</scope>
    <source>
        <strain evidence="1">Rf_01</strain>
        <tissue evidence="1">Aerial parts of the thallus</tissue>
    </source>
</reference>
<dbReference type="AlphaFoldDB" id="A0ABD1YPQ7"/>
<dbReference type="Proteomes" id="UP001605036">
    <property type="component" value="Unassembled WGS sequence"/>
</dbReference>
<gene>
    <name evidence="1" type="ORF">R1flu_016345</name>
</gene>
<dbReference type="EMBL" id="JBHFFA010000004">
    <property type="protein sequence ID" value="KAL2631659.1"/>
    <property type="molecule type" value="Genomic_DNA"/>
</dbReference>
<comment type="caution">
    <text evidence="1">The sequence shown here is derived from an EMBL/GenBank/DDBJ whole genome shotgun (WGS) entry which is preliminary data.</text>
</comment>
<name>A0ABD1YPQ7_9MARC</name>
<protein>
    <submittedName>
        <fullName evidence="1">Uncharacterized protein</fullName>
    </submittedName>
</protein>
<evidence type="ECO:0000313" key="2">
    <source>
        <dbReference type="Proteomes" id="UP001605036"/>
    </source>
</evidence>
<keyword evidence="2" id="KW-1185">Reference proteome</keyword>
<accession>A0ABD1YPQ7</accession>
<organism evidence="1 2">
    <name type="scientific">Riccia fluitans</name>
    <dbReference type="NCBI Taxonomy" id="41844"/>
    <lineage>
        <taxon>Eukaryota</taxon>
        <taxon>Viridiplantae</taxon>
        <taxon>Streptophyta</taxon>
        <taxon>Embryophyta</taxon>
        <taxon>Marchantiophyta</taxon>
        <taxon>Marchantiopsida</taxon>
        <taxon>Marchantiidae</taxon>
        <taxon>Marchantiales</taxon>
        <taxon>Ricciaceae</taxon>
        <taxon>Riccia</taxon>
    </lineage>
</organism>
<proteinExistence type="predicted"/>